<dbReference type="PANTHER" id="PTHR32305">
    <property type="match status" value="1"/>
</dbReference>
<dbReference type="AlphaFoldDB" id="A0A2S7UX59"/>
<organism evidence="1 2">
    <name type="scientific">Psychrosphaera saromensis</name>
    <dbReference type="NCBI Taxonomy" id="716813"/>
    <lineage>
        <taxon>Bacteria</taxon>
        <taxon>Pseudomonadati</taxon>
        <taxon>Pseudomonadota</taxon>
        <taxon>Gammaproteobacteria</taxon>
        <taxon>Alteromonadales</taxon>
        <taxon>Pseudoalteromonadaceae</taxon>
        <taxon>Psychrosphaera</taxon>
    </lineage>
</organism>
<reference evidence="1 2" key="1">
    <citation type="submission" date="2016-12" db="EMBL/GenBank/DDBJ databases">
        <title>Diversity of luminous bacteria.</title>
        <authorList>
            <person name="Yoshizawa S."/>
            <person name="Kogure K."/>
        </authorList>
    </citation>
    <scope>NUCLEOTIDE SEQUENCE [LARGE SCALE GENOMIC DNA]</scope>
    <source>
        <strain evidence="1 2">SA4-48</strain>
    </source>
</reference>
<keyword evidence="2" id="KW-1185">Reference proteome</keyword>
<dbReference type="EMBL" id="MSCH01000003">
    <property type="protein sequence ID" value="PQJ54576.1"/>
    <property type="molecule type" value="Genomic_DNA"/>
</dbReference>
<evidence type="ECO:0008006" key="3">
    <source>
        <dbReference type="Google" id="ProtNLM"/>
    </source>
</evidence>
<comment type="caution">
    <text evidence="1">The sequence shown here is derived from an EMBL/GenBank/DDBJ whole genome shotgun (WGS) entry which is preliminary data.</text>
</comment>
<sequence length="194" mass="20525">MQARYYDPVIGRFYSNDPIDALSHLNTPNSIHGFNRYTYANNNPYKYIDPTGMSTYGAQQMSVAMAPDAKSARIAHRAYTAPKTGDQVVKIFAGAALASTGNVVPGVILMGEGLSGESVSETAASFLTHDEDLQKQIATTVDLALGLKGMAQGLKSIGDNFSPETAGKLVDEAVATGAEAADLGLTIDETKEVF</sequence>
<accession>A0A2S7UX59</accession>
<dbReference type="OrthoDB" id="9815903at2"/>
<dbReference type="InterPro" id="IPR050708">
    <property type="entry name" value="T6SS_VgrG/RHS"/>
</dbReference>
<gene>
    <name evidence="1" type="ORF">BTO11_13585</name>
</gene>
<dbReference type="Gene3D" id="2.180.10.10">
    <property type="entry name" value="RHS repeat-associated core"/>
    <property type="match status" value="1"/>
</dbReference>
<name>A0A2S7UX59_9GAMM</name>
<dbReference type="Proteomes" id="UP000239007">
    <property type="component" value="Unassembled WGS sequence"/>
</dbReference>
<protein>
    <recommendedName>
        <fullName evidence="3">RHS repeat-associated core domain-containing protein</fullName>
    </recommendedName>
</protein>
<dbReference type="NCBIfam" id="TIGR03696">
    <property type="entry name" value="Rhs_assc_core"/>
    <property type="match status" value="1"/>
</dbReference>
<dbReference type="InterPro" id="IPR022385">
    <property type="entry name" value="Rhs_assc_core"/>
</dbReference>
<evidence type="ECO:0000313" key="1">
    <source>
        <dbReference type="EMBL" id="PQJ54576.1"/>
    </source>
</evidence>
<evidence type="ECO:0000313" key="2">
    <source>
        <dbReference type="Proteomes" id="UP000239007"/>
    </source>
</evidence>
<dbReference type="PANTHER" id="PTHR32305:SF15">
    <property type="entry name" value="PROTEIN RHSA-RELATED"/>
    <property type="match status" value="1"/>
</dbReference>
<proteinExistence type="predicted"/>